<dbReference type="GO" id="GO:0005096">
    <property type="term" value="F:GTPase activator activity"/>
    <property type="evidence" value="ECO:0007669"/>
    <property type="project" value="UniProtKB-KW"/>
</dbReference>
<dbReference type="Proteomes" id="UP000663824">
    <property type="component" value="Unassembled WGS sequence"/>
</dbReference>
<sequence length="137" mass="15385">MVYLDLEELSLVEKCINDQDVELLKLVIIEVCQALKTLDLRNNQIGARGTQLLAEMLKDTRILTVLNLANNHIGDSGAKWLAAVLDQNTTLTTLVLQNNKIGDTGIESLALALEHNKVTLMCYSIHLRFSIMFKLRH</sequence>
<keyword evidence="3" id="KW-0677">Repeat</keyword>
<dbReference type="Gene3D" id="3.80.10.10">
    <property type="entry name" value="Ribonuclease Inhibitor"/>
    <property type="match status" value="1"/>
</dbReference>
<proteinExistence type="predicted"/>
<dbReference type="GO" id="GO:0048471">
    <property type="term" value="C:perinuclear region of cytoplasm"/>
    <property type="evidence" value="ECO:0007669"/>
    <property type="project" value="TreeGrafter"/>
</dbReference>
<dbReference type="GO" id="GO:0006913">
    <property type="term" value="P:nucleocytoplasmic transport"/>
    <property type="evidence" value="ECO:0007669"/>
    <property type="project" value="TreeGrafter"/>
</dbReference>
<evidence type="ECO:0000313" key="5">
    <source>
        <dbReference type="Proteomes" id="UP000663824"/>
    </source>
</evidence>
<dbReference type="GO" id="GO:0005634">
    <property type="term" value="C:nucleus"/>
    <property type="evidence" value="ECO:0007669"/>
    <property type="project" value="TreeGrafter"/>
</dbReference>
<dbReference type="GO" id="GO:0031267">
    <property type="term" value="F:small GTPase binding"/>
    <property type="evidence" value="ECO:0007669"/>
    <property type="project" value="TreeGrafter"/>
</dbReference>
<keyword evidence="1" id="KW-0343">GTPase activation</keyword>
<dbReference type="EMBL" id="CAJNRE010003185">
    <property type="protein sequence ID" value="CAF2008801.1"/>
    <property type="molecule type" value="Genomic_DNA"/>
</dbReference>
<accession>A0A816MP85</accession>
<gene>
    <name evidence="4" type="ORF">MBJ925_LOCUS8598</name>
</gene>
<dbReference type="InterPro" id="IPR032675">
    <property type="entry name" value="LRR_dom_sf"/>
</dbReference>
<dbReference type="PANTHER" id="PTHR24113:SF12">
    <property type="entry name" value="RAN GTPASE-ACTIVATING PROTEIN 1"/>
    <property type="match status" value="1"/>
</dbReference>
<reference evidence="4" key="1">
    <citation type="submission" date="2021-02" db="EMBL/GenBank/DDBJ databases">
        <authorList>
            <person name="Nowell W R."/>
        </authorList>
    </citation>
    <scope>NUCLEOTIDE SEQUENCE</scope>
</reference>
<dbReference type="PANTHER" id="PTHR24113">
    <property type="entry name" value="RAN GTPASE-ACTIVATING PROTEIN 1"/>
    <property type="match status" value="1"/>
</dbReference>
<dbReference type="Pfam" id="PF13516">
    <property type="entry name" value="LRR_6"/>
    <property type="match status" value="3"/>
</dbReference>
<dbReference type="AlphaFoldDB" id="A0A816MP85"/>
<evidence type="ECO:0000256" key="3">
    <source>
        <dbReference type="ARBA" id="ARBA00022737"/>
    </source>
</evidence>
<name>A0A816MP85_9BILA</name>
<evidence type="ECO:0000256" key="2">
    <source>
        <dbReference type="ARBA" id="ARBA00022614"/>
    </source>
</evidence>
<comment type="caution">
    <text evidence="4">The sequence shown here is derived from an EMBL/GenBank/DDBJ whole genome shotgun (WGS) entry which is preliminary data.</text>
</comment>
<dbReference type="SMART" id="SM00368">
    <property type="entry name" value="LRR_RI"/>
    <property type="match status" value="3"/>
</dbReference>
<organism evidence="4 5">
    <name type="scientific">Rotaria magnacalcarata</name>
    <dbReference type="NCBI Taxonomy" id="392030"/>
    <lineage>
        <taxon>Eukaryota</taxon>
        <taxon>Metazoa</taxon>
        <taxon>Spiralia</taxon>
        <taxon>Gnathifera</taxon>
        <taxon>Rotifera</taxon>
        <taxon>Eurotatoria</taxon>
        <taxon>Bdelloidea</taxon>
        <taxon>Philodinida</taxon>
        <taxon>Philodinidae</taxon>
        <taxon>Rotaria</taxon>
    </lineage>
</organism>
<dbReference type="GO" id="GO:0005829">
    <property type="term" value="C:cytosol"/>
    <property type="evidence" value="ECO:0007669"/>
    <property type="project" value="TreeGrafter"/>
</dbReference>
<keyword evidence="2" id="KW-0433">Leucine-rich repeat</keyword>
<dbReference type="InterPro" id="IPR027038">
    <property type="entry name" value="RanGap"/>
</dbReference>
<dbReference type="InterPro" id="IPR001611">
    <property type="entry name" value="Leu-rich_rpt"/>
</dbReference>
<protein>
    <submittedName>
        <fullName evidence="4">Uncharacterized protein</fullName>
    </submittedName>
</protein>
<dbReference type="SUPFAM" id="SSF52047">
    <property type="entry name" value="RNI-like"/>
    <property type="match status" value="1"/>
</dbReference>
<evidence type="ECO:0000313" key="4">
    <source>
        <dbReference type="EMBL" id="CAF2008801.1"/>
    </source>
</evidence>
<evidence type="ECO:0000256" key="1">
    <source>
        <dbReference type="ARBA" id="ARBA00022468"/>
    </source>
</evidence>